<dbReference type="Proteomes" id="UP000054538">
    <property type="component" value="Unassembled WGS sequence"/>
</dbReference>
<feature type="domain" description="Thioesterase" evidence="3">
    <location>
        <begin position="87"/>
        <end position="164"/>
    </location>
</feature>
<reference evidence="4 5" key="1">
    <citation type="submission" date="2014-04" db="EMBL/GenBank/DDBJ databases">
        <authorList>
            <consortium name="DOE Joint Genome Institute"/>
            <person name="Kuo A."/>
            <person name="Kohler A."/>
            <person name="Jargeat P."/>
            <person name="Nagy L.G."/>
            <person name="Floudas D."/>
            <person name="Copeland A."/>
            <person name="Barry K.W."/>
            <person name="Cichocki N."/>
            <person name="Veneault-Fourrey C."/>
            <person name="LaButti K."/>
            <person name="Lindquist E.A."/>
            <person name="Lipzen A."/>
            <person name="Lundell T."/>
            <person name="Morin E."/>
            <person name="Murat C."/>
            <person name="Sun H."/>
            <person name="Tunlid A."/>
            <person name="Henrissat B."/>
            <person name="Grigoriev I.V."/>
            <person name="Hibbett D.S."/>
            <person name="Martin F."/>
            <person name="Nordberg H.P."/>
            <person name="Cantor M.N."/>
            <person name="Hua S.X."/>
        </authorList>
    </citation>
    <scope>NUCLEOTIDE SEQUENCE [LARGE SCALE GENOMIC DNA]</scope>
    <source>
        <strain evidence="4 5">Ve08.2h10</strain>
    </source>
</reference>
<evidence type="ECO:0000259" key="3">
    <source>
        <dbReference type="Pfam" id="PF03061"/>
    </source>
</evidence>
<dbReference type="Gene3D" id="3.10.129.10">
    <property type="entry name" value="Hotdog Thioesterase"/>
    <property type="match status" value="1"/>
</dbReference>
<organism evidence="4 5">
    <name type="scientific">Paxillus rubicundulus Ve08.2h10</name>
    <dbReference type="NCBI Taxonomy" id="930991"/>
    <lineage>
        <taxon>Eukaryota</taxon>
        <taxon>Fungi</taxon>
        <taxon>Dikarya</taxon>
        <taxon>Basidiomycota</taxon>
        <taxon>Agaricomycotina</taxon>
        <taxon>Agaricomycetes</taxon>
        <taxon>Agaricomycetidae</taxon>
        <taxon>Boletales</taxon>
        <taxon>Paxilineae</taxon>
        <taxon>Paxillaceae</taxon>
        <taxon>Paxillus</taxon>
    </lineage>
</organism>
<dbReference type="OrthoDB" id="2831072at2759"/>
<dbReference type="NCBIfam" id="TIGR00369">
    <property type="entry name" value="unchar_dom_1"/>
    <property type="match status" value="1"/>
</dbReference>
<dbReference type="AlphaFoldDB" id="A0A0D0DR61"/>
<evidence type="ECO:0000313" key="4">
    <source>
        <dbReference type="EMBL" id="KIK95328.1"/>
    </source>
</evidence>
<gene>
    <name evidence="4" type="ORF">PAXRUDRAFT_827126</name>
</gene>
<sequence>MDKFKSQTVGSSVGGYNIPGNASPKTKELVAQLLYDVLTSSGFGTQTGKLLKLVDISILPKLDEPQRQEARVVLEMTVSEDMLNGAGKVHGACLVHLVDICSTLPLVALSHVRGGDGSPGVSQNINTIYHAPASLGDKLRLINTSTTIGRQTMSSRIEIWDVSHHRLVASATQVKMDPSSSRL</sequence>
<dbReference type="InParanoid" id="A0A0D0DR61"/>
<evidence type="ECO:0000256" key="1">
    <source>
        <dbReference type="ARBA" id="ARBA00008324"/>
    </source>
</evidence>
<reference evidence="5" key="2">
    <citation type="submission" date="2015-01" db="EMBL/GenBank/DDBJ databases">
        <title>Evolutionary Origins and Diversification of the Mycorrhizal Mutualists.</title>
        <authorList>
            <consortium name="DOE Joint Genome Institute"/>
            <consortium name="Mycorrhizal Genomics Consortium"/>
            <person name="Kohler A."/>
            <person name="Kuo A."/>
            <person name="Nagy L.G."/>
            <person name="Floudas D."/>
            <person name="Copeland A."/>
            <person name="Barry K.W."/>
            <person name="Cichocki N."/>
            <person name="Veneault-Fourrey C."/>
            <person name="LaButti K."/>
            <person name="Lindquist E.A."/>
            <person name="Lipzen A."/>
            <person name="Lundell T."/>
            <person name="Morin E."/>
            <person name="Murat C."/>
            <person name="Riley R."/>
            <person name="Ohm R."/>
            <person name="Sun H."/>
            <person name="Tunlid A."/>
            <person name="Henrissat B."/>
            <person name="Grigoriev I.V."/>
            <person name="Hibbett D.S."/>
            <person name="Martin F."/>
        </authorList>
    </citation>
    <scope>NUCLEOTIDE SEQUENCE [LARGE SCALE GENOMIC DNA]</scope>
    <source>
        <strain evidence="5">Ve08.2h10</strain>
    </source>
</reference>
<dbReference type="EMBL" id="KN825048">
    <property type="protein sequence ID" value="KIK95328.1"/>
    <property type="molecule type" value="Genomic_DNA"/>
</dbReference>
<evidence type="ECO:0000313" key="5">
    <source>
        <dbReference type="Proteomes" id="UP000054538"/>
    </source>
</evidence>
<dbReference type="CDD" id="cd03443">
    <property type="entry name" value="PaaI_thioesterase"/>
    <property type="match status" value="1"/>
</dbReference>
<name>A0A0D0DR61_9AGAM</name>
<keyword evidence="5" id="KW-1185">Reference proteome</keyword>
<comment type="similarity">
    <text evidence="1">Belongs to the thioesterase PaaI family.</text>
</comment>
<dbReference type="InterPro" id="IPR006683">
    <property type="entry name" value="Thioestr_dom"/>
</dbReference>
<dbReference type="STRING" id="930991.A0A0D0DR61"/>
<dbReference type="SUPFAM" id="SSF54637">
    <property type="entry name" value="Thioesterase/thiol ester dehydrase-isomerase"/>
    <property type="match status" value="1"/>
</dbReference>
<dbReference type="PANTHER" id="PTHR21660:SF1">
    <property type="entry name" value="ACYL-COENZYME A THIOESTERASE 13"/>
    <property type="match status" value="1"/>
</dbReference>
<dbReference type="InterPro" id="IPR003736">
    <property type="entry name" value="PAAI_dom"/>
</dbReference>
<proteinExistence type="inferred from homology"/>
<protein>
    <recommendedName>
        <fullName evidence="3">Thioesterase domain-containing protein</fullName>
    </recommendedName>
</protein>
<dbReference type="GO" id="GO:0047617">
    <property type="term" value="F:fatty acyl-CoA hydrolase activity"/>
    <property type="evidence" value="ECO:0007669"/>
    <property type="project" value="InterPro"/>
</dbReference>
<dbReference type="Pfam" id="PF03061">
    <property type="entry name" value="4HBT"/>
    <property type="match status" value="1"/>
</dbReference>
<accession>A0A0D0DR61</accession>
<evidence type="ECO:0000256" key="2">
    <source>
        <dbReference type="ARBA" id="ARBA00022801"/>
    </source>
</evidence>
<dbReference type="InterPro" id="IPR039298">
    <property type="entry name" value="ACOT13"/>
</dbReference>
<dbReference type="InterPro" id="IPR029069">
    <property type="entry name" value="HotDog_dom_sf"/>
</dbReference>
<dbReference type="PANTHER" id="PTHR21660">
    <property type="entry name" value="THIOESTERASE SUPERFAMILY MEMBER-RELATED"/>
    <property type="match status" value="1"/>
</dbReference>
<dbReference type="HOGENOM" id="CLU_085799_2_0_1"/>
<keyword evidence="2" id="KW-0378">Hydrolase</keyword>